<dbReference type="Pfam" id="PF13609">
    <property type="entry name" value="Porin_4"/>
    <property type="match status" value="1"/>
</dbReference>
<evidence type="ECO:0000256" key="1">
    <source>
        <dbReference type="SAM" id="SignalP"/>
    </source>
</evidence>
<evidence type="ECO:0000259" key="2">
    <source>
        <dbReference type="Pfam" id="PF13609"/>
    </source>
</evidence>
<feature type="chain" id="PRO_5047060538" description="Porin domain-containing protein" evidence="1">
    <location>
        <begin position="24"/>
        <end position="390"/>
    </location>
</feature>
<evidence type="ECO:0000313" key="3">
    <source>
        <dbReference type="EMBL" id="MDR6293645.1"/>
    </source>
</evidence>
<dbReference type="SUPFAM" id="SSF56935">
    <property type="entry name" value="Porins"/>
    <property type="match status" value="1"/>
</dbReference>
<keyword evidence="1" id="KW-0732">Signal</keyword>
<organism evidence="3 4">
    <name type="scientific">Inquilinus ginsengisoli</name>
    <dbReference type="NCBI Taxonomy" id="363840"/>
    <lineage>
        <taxon>Bacteria</taxon>
        <taxon>Pseudomonadati</taxon>
        <taxon>Pseudomonadota</taxon>
        <taxon>Alphaproteobacteria</taxon>
        <taxon>Rhodospirillales</taxon>
        <taxon>Rhodospirillaceae</taxon>
        <taxon>Inquilinus</taxon>
    </lineage>
</organism>
<comment type="caution">
    <text evidence="3">The sequence shown here is derived from an EMBL/GenBank/DDBJ whole genome shotgun (WGS) entry which is preliminary data.</text>
</comment>
<dbReference type="Proteomes" id="UP001262410">
    <property type="component" value="Unassembled WGS sequence"/>
</dbReference>
<keyword evidence="4" id="KW-1185">Reference proteome</keyword>
<dbReference type="EMBL" id="JAVDPW010000013">
    <property type="protein sequence ID" value="MDR6293645.1"/>
    <property type="molecule type" value="Genomic_DNA"/>
</dbReference>
<reference evidence="3 4" key="1">
    <citation type="submission" date="2023-07" db="EMBL/GenBank/DDBJ databases">
        <title>Sorghum-associated microbial communities from plants grown in Nebraska, USA.</title>
        <authorList>
            <person name="Schachtman D."/>
        </authorList>
    </citation>
    <scope>NUCLEOTIDE SEQUENCE [LARGE SCALE GENOMIC DNA]</scope>
    <source>
        <strain evidence="3 4">584</strain>
    </source>
</reference>
<accession>A0ABU1JYE6</accession>
<evidence type="ECO:0000313" key="4">
    <source>
        <dbReference type="Proteomes" id="UP001262410"/>
    </source>
</evidence>
<feature type="signal peptide" evidence="1">
    <location>
        <begin position="1"/>
        <end position="23"/>
    </location>
</feature>
<dbReference type="InterPro" id="IPR033900">
    <property type="entry name" value="Gram_neg_porin_domain"/>
</dbReference>
<gene>
    <name evidence="3" type="ORF">E9232_006196</name>
</gene>
<protein>
    <recommendedName>
        <fullName evidence="2">Porin domain-containing protein</fullName>
    </recommendedName>
</protein>
<feature type="domain" description="Porin" evidence="2">
    <location>
        <begin position="10"/>
        <end position="359"/>
    </location>
</feature>
<name>A0ABU1JYE6_9PROT</name>
<dbReference type="Gene3D" id="2.40.160.10">
    <property type="entry name" value="Porin"/>
    <property type="match status" value="1"/>
</dbReference>
<dbReference type="InterPro" id="IPR023614">
    <property type="entry name" value="Porin_dom_sf"/>
</dbReference>
<dbReference type="RefSeq" id="WP_309800794.1">
    <property type="nucleotide sequence ID" value="NZ_JAVDPW010000013.1"/>
</dbReference>
<sequence>MKKILLGGSALAVAAMASVPASAALEVKISGFVGFEAAAILDTSGTDGTRDRDYDFGSTGRLQFDIKNVTDSGLEYGARIRLNTINRKDGVNTDRTYVYVKGGFGTIVFGDAPGTGGDFGYIFAHDSVVSGMGLAGSFGDNLDGRYSYGGSDFMSLDPTYHSGLGNDTKIKYSSPTFAGFSFGIDFTPVVGGKSHSGPGGINDLTNDGTTLFENVVTGAFNYTGDFSGLSLIVAGTATYGNGVGIHDTPGSGHFDLETYTLGAQVGSGGITGSVNWVNTSSGFAGGATDKSFNTVAGSLAYQWNQFEFGLGYAYTWADKNNDLTGSFSNDANDLKDNHIVSGTVVYNIAPGLNTWVDLTWERQNFRKLGALVQKSSLDNTVLSTGVQLSF</sequence>
<proteinExistence type="predicted"/>